<dbReference type="PANTHER" id="PTHR30595">
    <property type="entry name" value="GLPR-RELATED TRANSCRIPTIONAL REPRESSOR"/>
    <property type="match status" value="1"/>
</dbReference>
<feature type="domain" description="Schlafen AlbA-2" evidence="1">
    <location>
        <begin position="276"/>
        <end position="408"/>
    </location>
</feature>
<keyword evidence="3" id="KW-1185">Reference proteome</keyword>
<name>A0A0E3S4Q3_9EURY</name>
<dbReference type="Pfam" id="PF04326">
    <property type="entry name" value="SLFN_AlbA_2"/>
    <property type="match status" value="1"/>
</dbReference>
<dbReference type="HOGENOM" id="CLU_643423_0_0_2"/>
<dbReference type="KEGG" id="mls:MSLAZ_1955"/>
<dbReference type="Proteomes" id="UP000033072">
    <property type="component" value="Chromosome"/>
</dbReference>
<proteinExistence type="predicted"/>
<dbReference type="PANTHER" id="PTHR30595:SF6">
    <property type="entry name" value="SCHLAFEN ALBA-2 DOMAIN-CONTAINING PROTEIN"/>
    <property type="match status" value="1"/>
</dbReference>
<accession>A0A0E3S4Q3</accession>
<sequence>MIRMVEKEIDSLCSQYGLKPTSLSDLMLKVNFPDPNQEYGFSGEENSIYLPLYEELNAVSSLSETGSDFLAYIQLVLDPEKASSEYLADFFNNPLGLKIRKAWGAKGFILRPEIREPEEPATVLSEVSALPGAAEEASFSGESGYSEIISPVAANEITFAGKASVENMCTETGENTSVLSGAAVPLRPEISSLPHVDLDSLTRSKLYLPDLQVQLEVLKIKDLTKELISQLSVFECRLSTYPKSITHIRKKLEIIREAVKLANDSDYILELIRRGESKKLEFKSTLRMNLITEKSDWNIEHAVLKTIVAYLNTDGGILLVGVSNNGEVLGIKNDGFPNEDKFLLHFKQLIKQHIGLNYAPMIEYALVPVNGKKVLEIDCIKSDKAVFLNPDRNDEEFYIRIGPSSERLTGSKLIEYVNRQYNGKPD</sequence>
<evidence type="ECO:0000313" key="3">
    <source>
        <dbReference type="Proteomes" id="UP000033072"/>
    </source>
</evidence>
<evidence type="ECO:0000259" key="1">
    <source>
        <dbReference type="Pfam" id="PF04326"/>
    </source>
</evidence>
<dbReference type="InterPro" id="IPR007421">
    <property type="entry name" value="Schlafen_AlbA_2_dom"/>
</dbReference>
<reference evidence="2 3" key="1">
    <citation type="submission" date="2014-07" db="EMBL/GenBank/DDBJ databases">
        <title>Methanogenic archaea and the global carbon cycle.</title>
        <authorList>
            <person name="Henriksen J.R."/>
            <person name="Luke J."/>
            <person name="Reinhart S."/>
            <person name="Benedict M.N."/>
            <person name="Youngblut N.D."/>
            <person name="Metcalf M.E."/>
            <person name="Whitaker R.J."/>
            <person name="Metcalf W.W."/>
        </authorList>
    </citation>
    <scope>NUCLEOTIDE SEQUENCE [LARGE SCALE GENOMIC DNA]</scope>
    <source>
        <strain evidence="2 3">Z-7289</strain>
    </source>
</reference>
<gene>
    <name evidence="2" type="ORF">MSLAZ_1955</name>
</gene>
<dbReference type="Gene3D" id="3.30.950.30">
    <property type="entry name" value="Schlafen, AAA domain"/>
    <property type="match status" value="1"/>
</dbReference>
<evidence type="ECO:0000313" key="2">
    <source>
        <dbReference type="EMBL" id="AKB75216.1"/>
    </source>
</evidence>
<organism evidence="2 3">
    <name type="scientific">Methanosarcina lacustris Z-7289</name>
    <dbReference type="NCBI Taxonomy" id="1434111"/>
    <lineage>
        <taxon>Archaea</taxon>
        <taxon>Methanobacteriati</taxon>
        <taxon>Methanobacteriota</taxon>
        <taxon>Stenosarchaea group</taxon>
        <taxon>Methanomicrobia</taxon>
        <taxon>Methanosarcinales</taxon>
        <taxon>Methanosarcinaceae</taxon>
        <taxon>Methanosarcina</taxon>
    </lineage>
</organism>
<dbReference type="PATRIC" id="fig|1434111.4.peg.2576"/>
<dbReference type="EMBL" id="CP009515">
    <property type="protein sequence ID" value="AKB75216.1"/>
    <property type="molecule type" value="Genomic_DNA"/>
</dbReference>
<dbReference type="InterPro" id="IPR038461">
    <property type="entry name" value="Schlafen_AlbA_2_dom_sf"/>
</dbReference>
<dbReference type="AlphaFoldDB" id="A0A0E3S4Q3"/>
<protein>
    <recommendedName>
        <fullName evidence="1">Schlafen AlbA-2 domain-containing protein</fullName>
    </recommendedName>
</protein>